<evidence type="ECO:0000313" key="3">
    <source>
        <dbReference type="Proteomes" id="UP000257109"/>
    </source>
</evidence>
<protein>
    <recommendedName>
        <fullName evidence="1">Tf2-1-like SH3-like domain-containing protein</fullName>
    </recommendedName>
</protein>
<proteinExistence type="predicted"/>
<dbReference type="OrthoDB" id="5554229at2759"/>
<organism evidence="2 3">
    <name type="scientific">Mucuna pruriens</name>
    <name type="common">Velvet bean</name>
    <name type="synonym">Dolichos pruriens</name>
    <dbReference type="NCBI Taxonomy" id="157652"/>
    <lineage>
        <taxon>Eukaryota</taxon>
        <taxon>Viridiplantae</taxon>
        <taxon>Streptophyta</taxon>
        <taxon>Embryophyta</taxon>
        <taxon>Tracheophyta</taxon>
        <taxon>Spermatophyta</taxon>
        <taxon>Magnoliopsida</taxon>
        <taxon>eudicotyledons</taxon>
        <taxon>Gunneridae</taxon>
        <taxon>Pentapetalae</taxon>
        <taxon>rosids</taxon>
        <taxon>fabids</taxon>
        <taxon>Fabales</taxon>
        <taxon>Fabaceae</taxon>
        <taxon>Papilionoideae</taxon>
        <taxon>50 kb inversion clade</taxon>
        <taxon>NPAAA clade</taxon>
        <taxon>indigoferoid/millettioid clade</taxon>
        <taxon>Phaseoleae</taxon>
        <taxon>Mucuna</taxon>
    </lineage>
</organism>
<reference evidence="2" key="1">
    <citation type="submission" date="2018-05" db="EMBL/GenBank/DDBJ databases">
        <title>Draft genome of Mucuna pruriens seed.</title>
        <authorList>
            <person name="Nnadi N.E."/>
            <person name="Vos R."/>
            <person name="Hasami M.H."/>
            <person name="Devisetty U.K."/>
            <person name="Aguiy J.C."/>
        </authorList>
    </citation>
    <scope>NUCLEOTIDE SEQUENCE [LARGE SCALE GENOMIC DNA]</scope>
    <source>
        <strain evidence="2">JCA_2017</strain>
    </source>
</reference>
<dbReference type="Pfam" id="PF24626">
    <property type="entry name" value="SH3_Tf2-1"/>
    <property type="match status" value="1"/>
</dbReference>
<name>A0A371EQK0_MUCPR</name>
<dbReference type="InterPro" id="IPR056924">
    <property type="entry name" value="SH3_Tf2-1"/>
</dbReference>
<dbReference type="AlphaFoldDB" id="A0A371EQK0"/>
<feature type="domain" description="Tf2-1-like SH3-like" evidence="1">
    <location>
        <begin position="60"/>
        <end position="124"/>
    </location>
</feature>
<sequence>MELLFSYSHNFKYFSISAIDVELSTKETILSKLCAKLLKAQQAMKHYIDAKRLLAPFQLGDLVMVRLQPYRQVLVTGTKVQKLVKCYCGSFPIVQCFDNTTYALALPAGFKMHLVFHTSLLKSLHGSDNFNSMALPPKSFENQPCIQPMAILDYNGEGELMQQKMLFGRFLLMSLLYLEDKVFVKGEWDDMKKKNLVKRIKELEKLKQMRSNKIWIKHPKSIKHISHKPKWMRDYVVS</sequence>
<comment type="caution">
    <text evidence="2">The sequence shown here is derived from an EMBL/GenBank/DDBJ whole genome shotgun (WGS) entry which is preliminary data.</text>
</comment>
<gene>
    <name evidence="2" type="ORF">CR513_52687</name>
</gene>
<dbReference type="Proteomes" id="UP000257109">
    <property type="component" value="Unassembled WGS sequence"/>
</dbReference>
<dbReference type="EMBL" id="QJKJ01012587">
    <property type="protein sequence ID" value="RDX68341.1"/>
    <property type="molecule type" value="Genomic_DNA"/>
</dbReference>
<evidence type="ECO:0000259" key="1">
    <source>
        <dbReference type="Pfam" id="PF24626"/>
    </source>
</evidence>
<keyword evidence="3" id="KW-1185">Reference proteome</keyword>
<evidence type="ECO:0000313" key="2">
    <source>
        <dbReference type="EMBL" id="RDX68341.1"/>
    </source>
</evidence>
<feature type="non-terminal residue" evidence="2">
    <location>
        <position position="1"/>
    </location>
</feature>
<accession>A0A371EQK0</accession>